<dbReference type="InterPro" id="IPR023404">
    <property type="entry name" value="rSAM_horseshoe"/>
</dbReference>
<dbReference type="SUPFAM" id="SSF102114">
    <property type="entry name" value="Radical SAM enzymes"/>
    <property type="match status" value="1"/>
</dbReference>
<evidence type="ECO:0000313" key="10">
    <source>
        <dbReference type="EMBL" id="KPV46622.1"/>
    </source>
</evidence>
<reference evidence="10 13" key="1">
    <citation type="submission" date="2015-09" db="EMBL/GenBank/DDBJ databases">
        <title>Draft genome sequence of Acidiplasma aeolicum DSM 18409.</title>
        <authorList>
            <person name="Hemp J."/>
        </authorList>
    </citation>
    <scope>NUCLEOTIDE SEQUENCE [LARGE SCALE GENOMIC DNA]</scope>
    <source>
        <strain evidence="10 13">V</strain>
    </source>
</reference>
<dbReference type="SFLD" id="SFLDG01123">
    <property type="entry name" value="methyltransferase_(Class_B)"/>
    <property type="match status" value="1"/>
</dbReference>
<dbReference type="Proteomes" id="UP000050515">
    <property type="component" value="Unassembled WGS sequence"/>
</dbReference>
<feature type="domain" description="B12-binding" evidence="8">
    <location>
        <begin position="14"/>
        <end position="147"/>
    </location>
</feature>
<keyword evidence="3" id="KW-0808">Transferase</keyword>
<evidence type="ECO:0000256" key="1">
    <source>
        <dbReference type="ARBA" id="ARBA00001966"/>
    </source>
</evidence>
<keyword evidence="5" id="KW-0479">Metal-binding</keyword>
<evidence type="ECO:0000256" key="6">
    <source>
        <dbReference type="ARBA" id="ARBA00023004"/>
    </source>
</evidence>
<dbReference type="EMBL" id="LKBG01000262">
    <property type="protein sequence ID" value="KQB34012.1"/>
    <property type="molecule type" value="Genomic_DNA"/>
</dbReference>
<dbReference type="Pfam" id="PF04055">
    <property type="entry name" value="Radical_SAM"/>
    <property type="match status" value="1"/>
</dbReference>
<evidence type="ECO:0000313" key="13">
    <source>
        <dbReference type="Proteomes" id="UP000050515"/>
    </source>
</evidence>
<keyword evidence="2" id="KW-0489">Methyltransferase</keyword>
<dbReference type="InterPro" id="IPR006158">
    <property type="entry name" value="Cobalamin-bd"/>
</dbReference>
<dbReference type="SUPFAM" id="SSF52242">
    <property type="entry name" value="Cobalamin (vitamin B12)-binding domain"/>
    <property type="match status" value="1"/>
</dbReference>
<evidence type="ECO:0000256" key="7">
    <source>
        <dbReference type="ARBA" id="ARBA00023014"/>
    </source>
</evidence>
<dbReference type="InterPro" id="IPR034466">
    <property type="entry name" value="Methyltransferase_Class_B"/>
</dbReference>
<dbReference type="InterPro" id="IPR006638">
    <property type="entry name" value="Elp3/MiaA/NifB-like_rSAM"/>
</dbReference>
<evidence type="ECO:0000313" key="12">
    <source>
        <dbReference type="Proteomes" id="UP000050320"/>
    </source>
</evidence>
<dbReference type="PROSITE" id="PS51332">
    <property type="entry name" value="B12_BINDING"/>
    <property type="match status" value="1"/>
</dbReference>
<dbReference type="GO" id="GO:0003824">
    <property type="term" value="F:catalytic activity"/>
    <property type="evidence" value="ECO:0007669"/>
    <property type="project" value="InterPro"/>
</dbReference>
<keyword evidence="4" id="KW-0949">S-adenosyl-L-methionine</keyword>
<feature type="domain" description="Radical SAM core" evidence="9">
    <location>
        <begin position="194"/>
        <end position="423"/>
    </location>
</feature>
<keyword evidence="12" id="KW-1185">Reference proteome</keyword>
<evidence type="ECO:0000259" key="8">
    <source>
        <dbReference type="PROSITE" id="PS51332"/>
    </source>
</evidence>
<dbReference type="RefSeq" id="WP_054964169.1">
    <property type="nucleotide sequence ID" value="NZ_LJCQ01000207.1"/>
</dbReference>
<protein>
    <submittedName>
        <fullName evidence="10">Fe-S oxidoreductase</fullName>
    </submittedName>
    <submittedName>
        <fullName evidence="11">Radical SAM protein</fullName>
    </submittedName>
</protein>
<dbReference type="SFLD" id="SFLDS00029">
    <property type="entry name" value="Radical_SAM"/>
    <property type="match status" value="1"/>
</dbReference>
<evidence type="ECO:0000259" key="9">
    <source>
        <dbReference type="PROSITE" id="PS51918"/>
    </source>
</evidence>
<comment type="caution">
    <text evidence="10">The sequence shown here is derived from an EMBL/GenBank/DDBJ whole genome shotgun (WGS) entry which is preliminary data.</text>
</comment>
<dbReference type="InterPro" id="IPR051198">
    <property type="entry name" value="BchE-like"/>
</dbReference>
<evidence type="ECO:0000256" key="4">
    <source>
        <dbReference type="ARBA" id="ARBA00022691"/>
    </source>
</evidence>
<keyword evidence="6" id="KW-0408">Iron</keyword>
<dbReference type="Gene3D" id="3.80.30.20">
    <property type="entry name" value="tm_1862 like domain"/>
    <property type="match status" value="1"/>
</dbReference>
<dbReference type="CDD" id="cd02068">
    <property type="entry name" value="radical_SAM_B12_BD"/>
    <property type="match status" value="1"/>
</dbReference>
<dbReference type="GO" id="GO:0046872">
    <property type="term" value="F:metal ion binding"/>
    <property type="evidence" value="ECO:0007669"/>
    <property type="project" value="UniProtKB-KW"/>
</dbReference>
<evidence type="ECO:0000313" key="11">
    <source>
        <dbReference type="EMBL" id="KQB34012.1"/>
    </source>
</evidence>
<evidence type="ECO:0000256" key="3">
    <source>
        <dbReference type="ARBA" id="ARBA00022679"/>
    </source>
</evidence>
<dbReference type="GO" id="GO:0051539">
    <property type="term" value="F:4 iron, 4 sulfur cluster binding"/>
    <property type="evidence" value="ECO:0007669"/>
    <property type="project" value="UniProtKB-KW"/>
</dbReference>
<dbReference type="PROSITE" id="PS51918">
    <property type="entry name" value="RADICAL_SAM"/>
    <property type="match status" value="1"/>
</dbReference>
<gene>
    <name evidence="11" type="ORF">AOG54_05965</name>
    <name evidence="10" type="ORF">SE19_04715</name>
</gene>
<accession>A0A0P9DAF8</accession>
<reference evidence="11 12" key="2">
    <citation type="submission" date="2015-09" db="EMBL/GenBank/DDBJ databases">
        <title>Heavy metals and arsenic resistance mechanisms in polyextremophilic archaea of the family Ferroplasmaceae.</title>
        <authorList>
            <person name="Bulaev A.G."/>
            <person name="Kanygina A.V."/>
        </authorList>
    </citation>
    <scope>NUCLEOTIDE SEQUENCE [LARGE SCALE GENOMIC DNA]</scope>
    <source>
        <strain evidence="11 12">VT</strain>
    </source>
</reference>
<dbReference type="InterPro" id="IPR058240">
    <property type="entry name" value="rSAM_sf"/>
</dbReference>
<dbReference type="GO" id="GO:0031419">
    <property type="term" value="F:cobalamin binding"/>
    <property type="evidence" value="ECO:0007669"/>
    <property type="project" value="InterPro"/>
</dbReference>
<evidence type="ECO:0000256" key="2">
    <source>
        <dbReference type="ARBA" id="ARBA00022603"/>
    </source>
</evidence>
<evidence type="ECO:0000256" key="5">
    <source>
        <dbReference type="ARBA" id="ARBA00022723"/>
    </source>
</evidence>
<dbReference type="Pfam" id="PF02310">
    <property type="entry name" value="B12-binding"/>
    <property type="match status" value="1"/>
</dbReference>
<sequence length="532" mass="60627">MAFKALFIRPSNATGSAYMTKWGFLPAPLGLLDLAGEILRIPGAEVKIIDMEGDNLTLDDVVSMSVNYKPDMVGITLHATAAHNNAGYIARKIKESLPDTVMVAGGHHATFLPVEIINSGFDISVLGEGDETIYDIAMAIINHHDFSTVKGIYYRNGDRILKTEPRELISDLDSLPYPPLELLDSSKYTFKVYGEHEKVMCLETSRGCPYACDFCSVTPTWGNKWRNKSNDRIIEEMKRAKSAGYTWIFFTDDIFIVFPNVKQREELFKRIIEEKIDMKWIVQMRADVTSKNPELIKLAAEAGMGISFLGVESGSKEILKKMHKGEFTPQSVDAVRILSQNNIVVLVGMMIGAPYERLRDAISTVRFSRKLGRAGADAVQFSIYTPLPGTRIFDNALKNNELFTLDWDRYDVLTPVMKTKVGPVLDQIIQFYASYSFYIYKFIIGKIRNDRLGGIKKKLIDNGTQFILKMMPVYLRDFFSFPRFLFKTYDLYSYGRKKMKISQERIKEILQTSNKIVYANKQKNPYFMIKNK</sequence>
<keyword evidence="7" id="KW-0411">Iron-sulfur</keyword>
<dbReference type="SFLD" id="SFLDG01082">
    <property type="entry name" value="B12-binding_domain_containing"/>
    <property type="match status" value="1"/>
</dbReference>
<dbReference type="InterPro" id="IPR036724">
    <property type="entry name" value="Cobalamin-bd_sf"/>
</dbReference>
<dbReference type="InterPro" id="IPR007197">
    <property type="entry name" value="rSAM"/>
</dbReference>
<dbReference type="PANTHER" id="PTHR43409">
    <property type="entry name" value="ANAEROBIC MAGNESIUM-PROTOPORPHYRIN IX MONOMETHYL ESTER CYCLASE-RELATED"/>
    <property type="match status" value="1"/>
</dbReference>
<dbReference type="EMBL" id="LJCQ01000207">
    <property type="protein sequence ID" value="KPV46622.1"/>
    <property type="molecule type" value="Genomic_DNA"/>
</dbReference>
<dbReference type="OrthoDB" id="2305at2157"/>
<organism evidence="10 13">
    <name type="scientific">Acidiplasma aeolicum</name>
    <dbReference type="NCBI Taxonomy" id="507754"/>
    <lineage>
        <taxon>Archaea</taxon>
        <taxon>Methanobacteriati</taxon>
        <taxon>Thermoplasmatota</taxon>
        <taxon>Thermoplasmata</taxon>
        <taxon>Thermoplasmatales</taxon>
        <taxon>Ferroplasmaceae</taxon>
        <taxon>Acidiplasma</taxon>
    </lineage>
</organism>
<dbReference type="PANTHER" id="PTHR43409:SF7">
    <property type="entry name" value="BLL1977 PROTEIN"/>
    <property type="match status" value="1"/>
</dbReference>
<dbReference type="AlphaFoldDB" id="A0A0P9DAF8"/>
<dbReference type="CDD" id="cd01335">
    <property type="entry name" value="Radical_SAM"/>
    <property type="match status" value="1"/>
</dbReference>
<dbReference type="SMART" id="SM00729">
    <property type="entry name" value="Elp3"/>
    <property type="match status" value="1"/>
</dbReference>
<proteinExistence type="predicted"/>
<dbReference type="PATRIC" id="fig|507754.4.peg.1903"/>
<name>A0A0P9DAF8_9ARCH</name>
<comment type="cofactor">
    <cofactor evidence="1">
        <name>[4Fe-4S] cluster</name>
        <dbReference type="ChEBI" id="CHEBI:49883"/>
    </cofactor>
</comment>
<dbReference type="Gene3D" id="3.40.50.280">
    <property type="entry name" value="Cobalamin-binding domain"/>
    <property type="match status" value="1"/>
</dbReference>
<dbReference type="Proteomes" id="UP000050320">
    <property type="component" value="Unassembled WGS sequence"/>
</dbReference>